<feature type="chain" id="PRO_5047135656" evidence="2">
    <location>
        <begin position="26"/>
        <end position="235"/>
    </location>
</feature>
<feature type="compositionally biased region" description="Low complexity" evidence="1">
    <location>
        <begin position="222"/>
        <end position="235"/>
    </location>
</feature>
<feature type="region of interest" description="Disordered" evidence="1">
    <location>
        <begin position="165"/>
        <end position="235"/>
    </location>
</feature>
<feature type="compositionally biased region" description="Basic and acidic residues" evidence="1">
    <location>
        <begin position="165"/>
        <end position="174"/>
    </location>
</feature>
<reference evidence="4" key="1">
    <citation type="journal article" date="2023" name="Int. J. Syst. Evol. Microbiol.">
        <title>Streptomyces meridianus sp. nov. isolated from brackish water of the Tagus estuary in Alcochete, Portugal.</title>
        <authorList>
            <person name="Santos J.D.N."/>
            <person name="Klimek D."/>
            <person name="Calusinska M."/>
            <person name="Lobo Da Cunha A."/>
            <person name="Catita J."/>
            <person name="Goncalves H."/>
            <person name="Gonzalez I."/>
            <person name="Reyes F."/>
            <person name="Lage O.M."/>
        </authorList>
    </citation>
    <scope>NUCLEOTIDE SEQUENCE</scope>
    <source>
        <strain evidence="4">MTZ3.1</strain>
    </source>
</reference>
<dbReference type="EMBL" id="JAMQGM010000002">
    <property type="protein sequence ID" value="MCM2576248.1"/>
    <property type="molecule type" value="Genomic_DNA"/>
</dbReference>
<feature type="domain" description="Excalibur calcium-binding" evidence="3">
    <location>
        <begin position="180"/>
        <end position="216"/>
    </location>
</feature>
<keyword evidence="5" id="KW-1185">Reference proteome</keyword>
<protein>
    <submittedName>
        <fullName evidence="4">Excalibur calcium-binding domain-containing protein</fullName>
    </submittedName>
</protein>
<feature type="compositionally biased region" description="Basic and acidic residues" evidence="1">
    <location>
        <begin position="183"/>
        <end position="192"/>
    </location>
</feature>
<gene>
    <name evidence="4" type="ORF">M1E25_02575</name>
</gene>
<sequence>MTRRTMRLSAGPSLALALVLSPALASCTSTTSPTGGETVTRTVPGDSGSSGPAGTSPRADSSGRPSGKPRATSPAEVVTAYYAAINARDFRTAWELGGRNLASSYDAFAAGFDGLERDDLTILGTSGSRVEIALDAVQTDGTTKSFRGTYTVRHGEIVAASVREVAEPGPREGSSEPAGHYENCTEAHRDGVFDIPGDAPAYRRELDRDQDGLACEPHESKAPAPTSSSPAAPPS</sequence>
<dbReference type="Proteomes" id="UP001167160">
    <property type="component" value="Unassembled WGS sequence"/>
</dbReference>
<name>A0ABT0X153_9ACTN</name>
<evidence type="ECO:0000313" key="4">
    <source>
        <dbReference type="EMBL" id="MCM2576248.1"/>
    </source>
</evidence>
<proteinExistence type="predicted"/>
<evidence type="ECO:0000313" key="5">
    <source>
        <dbReference type="Proteomes" id="UP001167160"/>
    </source>
</evidence>
<feature type="compositionally biased region" description="Basic and acidic residues" evidence="1">
    <location>
        <begin position="201"/>
        <end position="221"/>
    </location>
</feature>
<evidence type="ECO:0000256" key="1">
    <source>
        <dbReference type="SAM" id="MobiDB-lite"/>
    </source>
</evidence>
<evidence type="ECO:0000259" key="3">
    <source>
        <dbReference type="SMART" id="SM00894"/>
    </source>
</evidence>
<evidence type="ECO:0000256" key="2">
    <source>
        <dbReference type="SAM" id="SignalP"/>
    </source>
</evidence>
<organism evidence="4 5">
    <name type="scientific">Streptomyces meridianus</name>
    <dbReference type="NCBI Taxonomy" id="2938945"/>
    <lineage>
        <taxon>Bacteria</taxon>
        <taxon>Bacillati</taxon>
        <taxon>Actinomycetota</taxon>
        <taxon>Actinomycetes</taxon>
        <taxon>Kitasatosporales</taxon>
        <taxon>Streptomycetaceae</taxon>
        <taxon>Streptomyces</taxon>
    </lineage>
</organism>
<keyword evidence="2" id="KW-0732">Signal</keyword>
<feature type="signal peptide" evidence="2">
    <location>
        <begin position="1"/>
        <end position="25"/>
    </location>
</feature>
<dbReference type="InterPro" id="IPR008613">
    <property type="entry name" value="Excalibur_Ca-bd_domain"/>
</dbReference>
<dbReference type="Pfam" id="PF05901">
    <property type="entry name" value="Excalibur"/>
    <property type="match status" value="1"/>
</dbReference>
<feature type="compositionally biased region" description="Polar residues" evidence="1">
    <location>
        <begin position="27"/>
        <end position="53"/>
    </location>
</feature>
<dbReference type="PROSITE" id="PS51257">
    <property type="entry name" value="PROKAR_LIPOPROTEIN"/>
    <property type="match status" value="1"/>
</dbReference>
<dbReference type="SMART" id="SM00894">
    <property type="entry name" value="Excalibur"/>
    <property type="match status" value="1"/>
</dbReference>
<accession>A0ABT0X153</accession>
<dbReference type="RefSeq" id="WP_251408779.1">
    <property type="nucleotide sequence ID" value="NZ_JAMQGM010000002.1"/>
</dbReference>
<feature type="region of interest" description="Disordered" evidence="1">
    <location>
        <begin position="27"/>
        <end position="74"/>
    </location>
</feature>
<comment type="caution">
    <text evidence="4">The sequence shown here is derived from an EMBL/GenBank/DDBJ whole genome shotgun (WGS) entry which is preliminary data.</text>
</comment>